<gene>
    <name evidence="1" type="ORF">RJ639_014048</name>
</gene>
<proteinExistence type="predicted"/>
<accession>A0AA89AKV1</accession>
<comment type="caution">
    <text evidence="1">The sequence shown here is derived from an EMBL/GenBank/DDBJ whole genome shotgun (WGS) entry which is preliminary data.</text>
</comment>
<dbReference type="EMBL" id="JAVXUP010001829">
    <property type="protein sequence ID" value="KAK3007739.1"/>
    <property type="molecule type" value="Genomic_DNA"/>
</dbReference>
<dbReference type="InterPro" id="IPR036770">
    <property type="entry name" value="Ankyrin_rpt-contain_sf"/>
</dbReference>
<dbReference type="AlphaFoldDB" id="A0AA89AKV1"/>
<protein>
    <submittedName>
        <fullName evidence="1">Uncharacterized protein</fullName>
    </submittedName>
</protein>
<name>A0AA89AKV1_9ASTE</name>
<dbReference type="SUPFAM" id="SSF48403">
    <property type="entry name" value="Ankyrin repeat"/>
    <property type="match status" value="1"/>
</dbReference>
<evidence type="ECO:0000313" key="1">
    <source>
        <dbReference type="EMBL" id="KAK3007739.1"/>
    </source>
</evidence>
<organism evidence="1 2">
    <name type="scientific">Escallonia herrerae</name>
    <dbReference type="NCBI Taxonomy" id="1293975"/>
    <lineage>
        <taxon>Eukaryota</taxon>
        <taxon>Viridiplantae</taxon>
        <taxon>Streptophyta</taxon>
        <taxon>Embryophyta</taxon>
        <taxon>Tracheophyta</taxon>
        <taxon>Spermatophyta</taxon>
        <taxon>Magnoliopsida</taxon>
        <taxon>eudicotyledons</taxon>
        <taxon>Gunneridae</taxon>
        <taxon>Pentapetalae</taxon>
        <taxon>asterids</taxon>
        <taxon>campanulids</taxon>
        <taxon>Escalloniales</taxon>
        <taxon>Escalloniaceae</taxon>
        <taxon>Escallonia</taxon>
    </lineage>
</organism>
<dbReference type="Gene3D" id="1.25.40.20">
    <property type="entry name" value="Ankyrin repeat-containing domain"/>
    <property type="match status" value="1"/>
</dbReference>
<dbReference type="Proteomes" id="UP001188597">
    <property type="component" value="Unassembled WGS sequence"/>
</dbReference>
<sequence>MANQIPEDNDTSASMDQSYHDICAKGTTCTFPDKLNHEMSPFLGVNSSVISSHILPPEMINPCSSVNFRPRQTVSNSISVLEMHGNDAQVVFDPSMWQVSASYPSMSRSTEVDANLTADAFTNLSPATVPCSDEISGERRGNGLRKYVDLYIAALKGDWAMAKEFLQAHPEALNARITRGSETALHIAAAARNASFVEELVKLMTPNELALQNTGKYCTLFRCSIWNYKYCCTNGEQK</sequence>
<evidence type="ECO:0000313" key="2">
    <source>
        <dbReference type="Proteomes" id="UP001188597"/>
    </source>
</evidence>
<reference evidence="1" key="1">
    <citation type="submission" date="2022-12" db="EMBL/GenBank/DDBJ databases">
        <title>Draft genome assemblies for two species of Escallonia (Escalloniales).</title>
        <authorList>
            <person name="Chanderbali A."/>
            <person name="Dervinis C."/>
            <person name="Anghel I."/>
            <person name="Soltis D."/>
            <person name="Soltis P."/>
            <person name="Zapata F."/>
        </authorList>
    </citation>
    <scope>NUCLEOTIDE SEQUENCE</scope>
    <source>
        <strain evidence="1">UCBG64.0493</strain>
        <tissue evidence="1">Leaf</tissue>
    </source>
</reference>
<keyword evidence="2" id="KW-1185">Reference proteome</keyword>